<reference evidence="2" key="1">
    <citation type="submission" date="2023-05" db="EMBL/GenBank/DDBJ databases">
        <title>Genome and transcriptome analyses reveal genes involved in the formation of fine ridges on petal epidermal cells in Hibiscus trionum.</title>
        <authorList>
            <person name="Koshimizu S."/>
            <person name="Masuda S."/>
            <person name="Ishii T."/>
            <person name="Shirasu K."/>
            <person name="Hoshino A."/>
            <person name="Arita M."/>
        </authorList>
    </citation>
    <scope>NUCLEOTIDE SEQUENCE</scope>
    <source>
        <strain evidence="2">Hamamatsu line</strain>
    </source>
</reference>
<feature type="region of interest" description="Disordered" evidence="1">
    <location>
        <begin position="55"/>
        <end position="77"/>
    </location>
</feature>
<dbReference type="Proteomes" id="UP001165190">
    <property type="component" value="Unassembled WGS sequence"/>
</dbReference>
<name>A0A9W7HVX7_HIBTR</name>
<dbReference type="AlphaFoldDB" id="A0A9W7HVX7"/>
<keyword evidence="3" id="KW-1185">Reference proteome</keyword>
<comment type="caution">
    <text evidence="2">The sequence shown here is derived from an EMBL/GenBank/DDBJ whole genome shotgun (WGS) entry which is preliminary data.</text>
</comment>
<accession>A0A9W7HVX7</accession>
<organism evidence="2 3">
    <name type="scientific">Hibiscus trionum</name>
    <name type="common">Flower of an hour</name>
    <dbReference type="NCBI Taxonomy" id="183268"/>
    <lineage>
        <taxon>Eukaryota</taxon>
        <taxon>Viridiplantae</taxon>
        <taxon>Streptophyta</taxon>
        <taxon>Embryophyta</taxon>
        <taxon>Tracheophyta</taxon>
        <taxon>Spermatophyta</taxon>
        <taxon>Magnoliopsida</taxon>
        <taxon>eudicotyledons</taxon>
        <taxon>Gunneridae</taxon>
        <taxon>Pentapetalae</taxon>
        <taxon>rosids</taxon>
        <taxon>malvids</taxon>
        <taxon>Malvales</taxon>
        <taxon>Malvaceae</taxon>
        <taxon>Malvoideae</taxon>
        <taxon>Hibiscus</taxon>
    </lineage>
</organism>
<evidence type="ECO:0000313" key="3">
    <source>
        <dbReference type="Proteomes" id="UP001165190"/>
    </source>
</evidence>
<gene>
    <name evidence="2" type="ORF">HRI_002113500</name>
</gene>
<protein>
    <submittedName>
        <fullName evidence="2">Uncharacterized protein</fullName>
    </submittedName>
</protein>
<dbReference type="OrthoDB" id="982837at2759"/>
<proteinExistence type="predicted"/>
<dbReference type="EMBL" id="BSYR01000020">
    <property type="protein sequence ID" value="GMI84442.1"/>
    <property type="molecule type" value="Genomic_DNA"/>
</dbReference>
<evidence type="ECO:0000313" key="2">
    <source>
        <dbReference type="EMBL" id="GMI84442.1"/>
    </source>
</evidence>
<dbReference type="PANTHER" id="PTHR33237:SF39">
    <property type="match status" value="1"/>
</dbReference>
<dbReference type="PANTHER" id="PTHR33237">
    <property type="entry name" value="F2P16.13 PROTEIN-RELATED"/>
    <property type="match status" value="1"/>
</dbReference>
<evidence type="ECO:0000256" key="1">
    <source>
        <dbReference type="SAM" id="MobiDB-lite"/>
    </source>
</evidence>
<sequence>MILDDDLHLTTKMTGRINEKDGVSVPPNSHLSSVIGIWFPTMRIKIPMVLVKSMKRKNQAPRSDNNGDNKKKPLVTSKKSFGKKVGSMFSNVFGKKNSMDETAEEMKKLSLMIGKMDIGIEKTTVKINEEFRFNNGVRRISAEEKPMVKEWPKSRRPIYLRNTSERIDIELNKGKDQDVVGTKGIVENSNGLSVFRYKTPTSRRTIRTTMASEKQLELSKKRILMGIRCRPLGRSGKLEYDENGFLIPETIP</sequence>